<dbReference type="EMBL" id="JAINUF010000002">
    <property type="protein sequence ID" value="KAJ8374142.1"/>
    <property type="molecule type" value="Genomic_DNA"/>
</dbReference>
<gene>
    <name evidence="11" type="ORF">SKAU_G00047220</name>
</gene>
<comment type="caution">
    <text evidence="11">The sequence shown here is derived from an EMBL/GenBank/DDBJ whole genome shotgun (WGS) entry which is preliminary data.</text>
</comment>
<dbReference type="PANTHER" id="PTHR24231:SF38">
    <property type="entry name" value="G-PROTEIN COUPLED RECEPTORS FAMILY 1 PROFILE DOMAIN-CONTAINING PROTEIN"/>
    <property type="match status" value="1"/>
</dbReference>
<evidence type="ECO:0000259" key="10">
    <source>
        <dbReference type="PROSITE" id="PS50262"/>
    </source>
</evidence>
<protein>
    <recommendedName>
        <fullName evidence="10">G-protein coupled receptors family 1 profile domain-containing protein</fullName>
    </recommendedName>
</protein>
<dbReference type="PRINTS" id="PR00237">
    <property type="entry name" value="GPCRRHODOPSN"/>
</dbReference>
<dbReference type="Gene3D" id="1.20.1070.10">
    <property type="entry name" value="Rhodopsin 7-helix transmembrane proteins"/>
    <property type="match status" value="1"/>
</dbReference>
<evidence type="ECO:0000256" key="4">
    <source>
        <dbReference type="ARBA" id="ARBA00022989"/>
    </source>
</evidence>
<evidence type="ECO:0000256" key="2">
    <source>
        <dbReference type="ARBA" id="ARBA00022475"/>
    </source>
</evidence>
<dbReference type="PROSITE" id="PS50262">
    <property type="entry name" value="G_PROTEIN_RECEP_F1_2"/>
    <property type="match status" value="1"/>
</dbReference>
<accession>A0A9Q1G389</accession>
<dbReference type="PRINTS" id="PR01157">
    <property type="entry name" value="P2YPURNOCPTR"/>
</dbReference>
<organism evidence="11 12">
    <name type="scientific">Synaphobranchus kaupii</name>
    <name type="common">Kaup's arrowtooth eel</name>
    <dbReference type="NCBI Taxonomy" id="118154"/>
    <lineage>
        <taxon>Eukaryota</taxon>
        <taxon>Metazoa</taxon>
        <taxon>Chordata</taxon>
        <taxon>Craniata</taxon>
        <taxon>Vertebrata</taxon>
        <taxon>Euteleostomi</taxon>
        <taxon>Actinopterygii</taxon>
        <taxon>Neopterygii</taxon>
        <taxon>Teleostei</taxon>
        <taxon>Anguilliformes</taxon>
        <taxon>Synaphobranchidae</taxon>
        <taxon>Synaphobranchus</taxon>
    </lineage>
</organism>
<reference evidence="11" key="1">
    <citation type="journal article" date="2023" name="Science">
        <title>Genome structures resolve the early diversification of teleost fishes.</title>
        <authorList>
            <person name="Parey E."/>
            <person name="Louis A."/>
            <person name="Montfort J."/>
            <person name="Bouchez O."/>
            <person name="Roques C."/>
            <person name="Iampietro C."/>
            <person name="Lluch J."/>
            <person name="Castinel A."/>
            <person name="Donnadieu C."/>
            <person name="Desvignes T."/>
            <person name="Floi Bucao C."/>
            <person name="Jouanno E."/>
            <person name="Wen M."/>
            <person name="Mejri S."/>
            <person name="Dirks R."/>
            <person name="Jansen H."/>
            <person name="Henkel C."/>
            <person name="Chen W.J."/>
            <person name="Zahm M."/>
            <person name="Cabau C."/>
            <person name="Klopp C."/>
            <person name="Thompson A.W."/>
            <person name="Robinson-Rechavi M."/>
            <person name="Braasch I."/>
            <person name="Lecointre G."/>
            <person name="Bobe J."/>
            <person name="Postlethwait J.H."/>
            <person name="Berthelot C."/>
            <person name="Roest Crollius H."/>
            <person name="Guiguen Y."/>
        </authorList>
    </citation>
    <scope>NUCLEOTIDE SEQUENCE</scope>
    <source>
        <strain evidence="11">WJC10195</strain>
    </source>
</reference>
<comment type="subcellular location">
    <subcellularLocation>
        <location evidence="1">Cell membrane</location>
        <topology evidence="1">Multi-pass membrane protein</topology>
    </subcellularLocation>
</comment>
<feature type="transmembrane region" description="Helical" evidence="9">
    <location>
        <begin position="342"/>
        <end position="369"/>
    </location>
</feature>
<evidence type="ECO:0000256" key="9">
    <source>
        <dbReference type="SAM" id="Phobius"/>
    </source>
</evidence>
<dbReference type="GO" id="GO:0004930">
    <property type="term" value="F:G protein-coupled receptor activity"/>
    <property type="evidence" value="ECO:0007669"/>
    <property type="project" value="UniProtKB-KW"/>
</dbReference>
<feature type="domain" description="G-protein coupled receptors family 1 profile" evidence="10">
    <location>
        <begin position="150"/>
        <end position="405"/>
    </location>
</feature>
<dbReference type="CDD" id="cd14982">
    <property type="entry name" value="7tmA_purinoceptor-like"/>
    <property type="match status" value="1"/>
</dbReference>
<dbReference type="Proteomes" id="UP001152622">
    <property type="component" value="Chromosome 2"/>
</dbReference>
<keyword evidence="4 9" id="KW-1133">Transmembrane helix</keyword>
<dbReference type="Pfam" id="PF00001">
    <property type="entry name" value="7tm_1"/>
    <property type="match status" value="1"/>
</dbReference>
<dbReference type="AlphaFoldDB" id="A0A9Q1G389"/>
<feature type="transmembrane region" description="Helical" evidence="9">
    <location>
        <begin position="170"/>
        <end position="193"/>
    </location>
</feature>
<evidence type="ECO:0000256" key="5">
    <source>
        <dbReference type="ARBA" id="ARBA00023040"/>
    </source>
</evidence>
<dbReference type="PANTHER" id="PTHR24231">
    <property type="entry name" value="PURINOCEPTOR-RELATED G-PROTEIN COUPLED RECEPTOR"/>
    <property type="match status" value="1"/>
</dbReference>
<evidence type="ECO:0000256" key="8">
    <source>
        <dbReference type="ARBA" id="ARBA00023224"/>
    </source>
</evidence>
<dbReference type="InterPro" id="IPR017452">
    <property type="entry name" value="GPCR_Rhodpsn_7TM"/>
</dbReference>
<evidence type="ECO:0000313" key="12">
    <source>
        <dbReference type="Proteomes" id="UP001152622"/>
    </source>
</evidence>
<name>A0A9Q1G389_SYNKA</name>
<dbReference type="InterPro" id="IPR000276">
    <property type="entry name" value="GPCR_Rhodpsn"/>
</dbReference>
<feature type="transmembrane region" description="Helical" evidence="9">
    <location>
        <begin position="213"/>
        <end position="234"/>
    </location>
</feature>
<sequence>MRARLTSGDYCEQEHRQTQHCQRGIGQWRLFQVTCYGGSGGSQAIPYKVEIGSRLTSERHTLAQRNSTVERTWTSLPATMVQHYTNDTNDTNYHSLFRSLGSFPPAGLQEMLQEYANHSSEFCSQYKNAQWYCYVLLALYALALPVGILGNTAALLNYMCFRRTWTPSSVFLLNLALCDSAWMMTLPFALYFSLRRPYLKGFHTFCQFKKISFNINIYGSIFFLTLISFDRFAGAVHPISSLRWWGAERARQCSALAWVALFLWSVPDLFLAFGTERPSYAMVCMDHIRGPLPLVKAVSVARTVLGFGVPFGLMLAFYAMTVRALRSLPRGSKQRRRAAKPLVLISAAVVVFVVSFVPYHAIIVTLVVMRANRLVTVANVDTLHATYELFEALCSVSSALDPLLYILASERFQKGCRAFRRRPAGPLCCLRSRRIGAEG</sequence>
<keyword evidence="6 9" id="KW-0472">Membrane</keyword>
<keyword evidence="12" id="KW-1185">Reference proteome</keyword>
<evidence type="ECO:0000256" key="6">
    <source>
        <dbReference type="ARBA" id="ARBA00023136"/>
    </source>
</evidence>
<feature type="transmembrane region" description="Helical" evidence="9">
    <location>
        <begin position="294"/>
        <end position="321"/>
    </location>
</feature>
<evidence type="ECO:0000256" key="1">
    <source>
        <dbReference type="ARBA" id="ARBA00004651"/>
    </source>
</evidence>
<keyword evidence="2" id="KW-1003">Cell membrane</keyword>
<keyword evidence="8" id="KW-0807">Transducer</keyword>
<proteinExistence type="predicted"/>
<dbReference type="OrthoDB" id="8826105at2759"/>
<feature type="transmembrane region" description="Helical" evidence="9">
    <location>
        <begin position="134"/>
        <end position="158"/>
    </location>
</feature>
<evidence type="ECO:0000313" key="11">
    <source>
        <dbReference type="EMBL" id="KAJ8374142.1"/>
    </source>
</evidence>
<dbReference type="GO" id="GO:0005886">
    <property type="term" value="C:plasma membrane"/>
    <property type="evidence" value="ECO:0007669"/>
    <property type="project" value="UniProtKB-SubCell"/>
</dbReference>
<evidence type="ECO:0000256" key="3">
    <source>
        <dbReference type="ARBA" id="ARBA00022692"/>
    </source>
</evidence>
<evidence type="ECO:0000256" key="7">
    <source>
        <dbReference type="ARBA" id="ARBA00023170"/>
    </source>
</evidence>
<keyword evidence="5" id="KW-0297">G-protein coupled receptor</keyword>
<dbReference type="SUPFAM" id="SSF81321">
    <property type="entry name" value="Family A G protein-coupled receptor-like"/>
    <property type="match status" value="1"/>
</dbReference>
<keyword evidence="3 9" id="KW-0812">Transmembrane</keyword>
<keyword evidence="7" id="KW-0675">Receptor</keyword>